<evidence type="ECO:0000256" key="2">
    <source>
        <dbReference type="ARBA" id="ARBA00023210"/>
    </source>
</evidence>
<comment type="caution">
    <text evidence="4">The sequence shown here is derived from an EMBL/GenBank/DDBJ whole genome shotgun (WGS) entry which is preliminary data.</text>
</comment>
<dbReference type="Proteomes" id="UP000646745">
    <property type="component" value="Unassembled WGS sequence"/>
</dbReference>
<proteinExistence type="predicted"/>
<dbReference type="GO" id="GO:0051301">
    <property type="term" value="P:cell division"/>
    <property type="evidence" value="ECO:0007669"/>
    <property type="project" value="UniProtKB-KW"/>
</dbReference>
<gene>
    <name evidence="4" type="primary">zapB</name>
    <name evidence="4" type="ORF">GCM10009038_17920</name>
</gene>
<protein>
    <submittedName>
        <fullName evidence="4">Cell division protein ZapB</fullName>
    </submittedName>
</protein>
<evidence type="ECO:0000256" key="3">
    <source>
        <dbReference type="SAM" id="Coils"/>
    </source>
</evidence>
<keyword evidence="2" id="KW-0131">Cell cycle</keyword>
<evidence type="ECO:0000256" key="1">
    <source>
        <dbReference type="ARBA" id="ARBA00023054"/>
    </source>
</evidence>
<sequence>MNGEIFAQLERKIQSAVDSIEMLKMENEELKAENARFQQERDEWERRLGGLLDKLQSLDEETENAAAGESHS</sequence>
<keyword evidence="2" id="KW-0717">Septation</keyword>
<name>A0ABQ3DXL6_9GAMM</name>
<dbReference type="InterPro" id="IPR009252">
    <property type="entry name" value="Cell_div_ZapB"/>
</dbReference>
<evidence type="ECO:0000313" key="5">
    <source>
        <dbReference type="Proteomes" id="UP000646745"/>
    </source>
</evidence>
<keyword evidence="5" id="KW-1185">Reference proteome</keyword>
<evidence type="ECO:0000313" key="4">
    <source>
        <dbReference type="EMBL" id="GHB19640.1"/>
    </source>
</evidence>
<dbReference type="Gene3D" id="1.20.5.340">
    <property type="match status" value="1"/>
</dbReference>
<dbReference type="EMBL" id="BMZI01000004">
    <property type="protein sequence ID" value="GHB19640.1"/>
    <property type="molecule type" value="Genomic_DNA"/>
</dbReference>
<reference evidence="5" key="1">
    <citation type="journal article" date="2019" name="Int. J. Syst. Evol. Microbiol.">
        <title>The Global Catalogue of Microorganisms (GCM) 10K type strain sequencing project: providing services to taxonomists for standard genome sequencing and annotation.</title>
        <authorList>
            <consortium name="The Broad Institute Genomics Platform"/>
            <consortium name="The Broad Institute Genome Sequencing Center for Infectious Disease"/>
            <person name="Wu L."/>
            <person name="Ma J."/>
        </authorList>
    </citation>
    <scope>NUCLEOTIDE SEQUENCE [LARGE SCALE GENOMIC DNA]</scope>
    <source>
        <strain evidence="5">KCTC 32998</strain>
    </source>
</reference>
<accession>A0ABQ3DXL6</accession>
<organism evidence="4 5">
    <name type="scientific">Salinicola rhizosphaerae</name>
    <dbReference type="NCBI Taxonomy" id="1443141"/>
    <lineage>
        <taxon>Bacteria</taxon>
        <taxon>Pseudomonadati</taxon>
        <taxon>Pseudomonadota</taxon>
        <taxon>Gammaproteobacteria</taxon>
        <taxon>Oceanospirillales</taxon>
        <taxon>Halomonadaceae</taxon>
        <taxon>Salinicola</taxon>
    </lineage>
</organism>
<keyword evidence="4" id="KW-0132">Cell division</keyword>
<dbReference type="RefSeq" id="WP_189444351.1">
    <property type="nucleotide sequence ID" value="NZ_BMZI01000004.1"/>
</dbReference>
<keyword evidence="1 3" id="KW-0175">Coiled coil</keyword>
<feature type="coiled-coil region" evidence="3">
    <location>
        <begin position="6"/>
        <end position="61"/>
    </location>
</feature>
<dbReference type="Pfam" id="PF06005">
    <property type="entry name" value="ZapB"/>
    <property type="match status" value="1"/>
</dbReference>